<dbReference type="Proteomes" id="UP000006183">
    <property type="component" value="Segment"/>
</dbReference>
<protein>
    <submittedName>
        <fullName evidence="1">Type I-E anti-CRISPR protein</fullName>
    </submittedName>
</protein>
<dbReference type="InterPro" id="IPR049758">
    <property type="entry name" value="AcrIE3-like"/>
</dbReference>
<accession>A0A076FRD3</accession>
<evidence type="ECO:0000313" key="1">
    <source>
        <dbReference type="EMBL" id="AII21871.1"/>
    </source>
</evidence>
<reference evidence="1 2" key="1">
    <citation type="journal article" date="2012" name="Appl. Environ. Microbiol.">
        <title>High Diversity and Novel Species of Pseudomonas aeruginosa Bacteriophages.</title>
        <authorList>
            <person name="Sepulveda-Robles O."/>
            <person name="Kameyama L."/>
            <person name="Guarneros G."/>
        </authorList>
    </citation>
    <scope>NUCLEOTIDE SEQUENCE [LARGE SCALE GENOMIC DNA]</scope>
</reference>
<evidence type="ECO:0000313" key="2">
    <source>
        <dbReference type="Proteomes" id="UP000006183"/>
    </source>
</evidence>
<proteinExistence type="predicted"/>
<name>A0A076FRD3_9CAUD</name>
<dbReference type="CDD" id="cd22551">
    <property type="entry name" value="AcrIE3"/>
    <property type="match status" value="1"/>
</dbReference>
<sequence>MKITNDTTTYEVAELMGSEADELDGRIMLGLLSRECVVDTDELSEDQWLALIDESQKVRREQEAE</sequence>
<dbReference type="EMBL" id="JQ067085">
    <property type="protein sequence ID" value="AII21871.1"/>
    <property type="molecule type" value="Genomic_DNA"/>
</dbReference>
<organism evidence="1 2">
    <name type="scientific">Pseudomonas phage PaMx73</name>
    <dbReference type="NCBI Taxonomy" id="1175655"/>
    <lineage>
        <taxon>Viruses</taxon>
        <taxon>Duplodnaviria</taxon>
        <taxon>Heunggongvirae</taxon>
        <taxon>Uroviricota</taxon>
        <taxon>Caudoviricetes</taxon>
        <taxon>Casadabanvirus</taxon>
        <taxon>Casadabanvirus JBD26</taxon>
        <taxon>Casadabanvirus D3112</taxon>
    </lineage>
</organism>
<gene>
    <name evidence="1" type="ORF">PaMx73_31</name>
</gene>